<dbReference type="EMBL" id="BAABJI010000002">
    <property type="protein sequence ID" value="GAA4921215.1"/>
    <property type="molecule type" value="Genomic_DNA"/>
</dbReference>
<proteinExistence type="predicted"/>
<reference evidence="2" key="1">
    <citation type="journal article" date="2019" name="Int. J. Syst. Evol. Microbiol.">
        <title>The Global Catalogue of Microorganisms (GCM) 10K type strain sequencing project: providing services to taxonomists for standard genome sequencing and annotation.</title>
        <authorList>
            <consortium name="The Broad Institute Genomics Platform"/>
            <consortium name="The Broad Institute Genome Sequencing Center for Infectious Disease"/>
            <person name="Wu L."/>
            <person name="Ma J."/>
        </authorList>
    </citation>
    <scope>NUCLEOTIDE SEQUENCE [LARGE SCALE GENOMIC DNA]</scope>
    <source>
        <strain evidence="2">JCM 18283</strain>
    </source>
</reference>
<gene>
    <name evidence="1" type="ORF">GCM10023313_26320</name>
</gene>
<accession>A0ABP9FYJ5</accession>
<evidence type="ECO:0000313" key="2">
    <source>
        <dbReference type="Proteomes" id="UP001501436"/>
    </source>
</evidence>
<evidence type="ECO:0008006" key="3">
    <source>
        <dbReference type="Google" id="ProtNLM"/>
    </source>
</evidence>
<keyword evidence="2" id="KW-1185">Reference proteome</keyword>
<protein>
    <recommendedName>
        <fullName evidence="3">Transglutaminase superfamily protein</fullName>
    </recommendedName>
</protein>
<dbReference type="Proteomes" id="UP001501436">
    <property type="component" value="Unassembled WGS sequence"/>
</dbReference>
<comment type="caution">
    <text evidence="1">The sequence shown here is derived from an EMBL/GenBank/DDBJ whole genome shotgun (WGS) entry which is preliminary data.</text>
</comment>
<sequence>MRHQIASVDADHTSYLYEWKLNGRWNKLGATVNSDFVPMKPGSAEEFILEHYWAITGEAMLTRWNTRWSMCHGV</sequence>
<name>A0ABP9FYJ5_9SPHI</name>
<organism evidence="1 2">
    <name type="scientific">Mucilaginibacter defluvii</name>
    <dbReference type="NCBI Taxonomy" id="1196019"/>
    <lineage>
        <taxon>Bacteria</taxon>
        <taxon>Pseudomonadati</taxon>
        <taxon>Bacteroidota</taxon>
        <taxon>Sphingobacteriia</taxon>
        <taxon>Sphingobacteriales</taxon>
        <taxon>Sphingobacteriaceae</taxon>
        <taxon>Mucilaginibacter</taxon>
    </lineage>
</organism>
<evidence type="ECO:0000313" key="1">
    <source>
        <dbReference type="EMBL" id="GAA4921215.1"/>
    </source>
</evidence>